<sequence>MQKYCLSHIPRPGTLQFEFEWIAGSKLGIKDGCLALSSDGERYLNDHVDWLWRQFLASRISDNSSEVLYSMR</sequence>
<dbReference type="KEGG" id="vg:55603403"/>
<organism evidence="1 2">
    <name type="scientific">Pseudomonas phage R26</name>
    <dbReference type="NCBI Taxonomy" id="2562636"/>
    <lineage>
        <taxon>Viruses</taxon>
        <taxon>Duplodnaviria</taxon>
        <taxon>Heunggongvirae</taxon>
        <taxon>Uroviricota</taxon>
        <taxon>Caudoviricetes</taxon>
        <taxon>Lindbergviridae</taxon>
        <taxon>Pbunavirus</taxon>
        <taxon>Pbunavirus R26</taxon>
    </lineage>
</organism>
<accession>A0A455XGJ2</accession>
<dbReference type="GeneID" id="55603403"/>
<evidence type="ECO:0000313" key="2">
    <source>
        <dbReference type="Proteomes" id="UP000309503"/>
    </source>
</evidence>
<dbReference type="EMBL" id="LC472882">
    <property type="protein sequence ID" value="BBJ26763.1"/>
    <property type="molecule type" value="Genomic_DNA"/>
</dbReference>
<protein>
    <submittedName>
        <fullName evidence="1">Phage protein</fullName>
    </submittedName>
</protein>
<name>A0A455XGJ2_9CAUD</name>
<dbReference type="Proteomes" id="UP000309503">
    <property type="component" value="Segment"/>
</dbReference>
<reference evidence="1 2" key="1">
    <citation type="submission" date="2019-03" db="EMBL/GenBank/DDBJ databases">
        <title>Complete Genome Sequences of Pseudomonas aeruginosa Bacteriophages PhiR12, PhiR26, PhiS12-3 and PhiS50.</title>
        <authorList>
            <person name="Fujiki J."/>
            <person name="Furusawa T."/>
            <person name="Hashimoto N."/>
            <person name="Kawaguchi C."/>
            <person name="Sasaki M."/>
            <person name="Sawa H."/>
            <person name="Iwano H."/>
        </authorList>
    </citation>
    <scope>NUCLEOTIDE SEQUENCE [LARGE SCALE GENOMIC DNA]</scope>
</reference>
<proteinExistence type="predicted"/>
<evidence type="ECO:0000313" key="1">
    <source>
        <dbReference type="EMBL" id="BBJ26763.1"/>
    </source>
</evidence>
<dbReference type="RefSeq" id="YP_009833349.1">
    <property type="nucleotide sequence ID" value="NC_048663.1"/>
</dbReference>
<keyword evidence="2" id="KW-1185">Reference proteome</keyword>